<name>A0A5N5MAF2_9ROSI</name>
<keyword evidence="6" id="KW-1185">Reference proteome</keyword>
<dbReference type="SUPFAM" id="SSF49503">
    <property type="entry name" value="Cupredoxins"/>
    <property type="match status" value="2"/>
</dbReference>
<evidence type="ECO:0000259" key="4">
    <source>
        <dbReference type="Pfam" id="PF07732"/>
    </source>
</evidence>
<dbReference type="GO" id="GO:0016491">
    <property type="term" value="F:oxidoreductase activity"/>
    <property type="evidence" value="ECO:0007669"/>
    <property type="project" value="TreeGrafter"/>
</dbReference>
<accession>A0A5N5MAF2</accession>
<dbReference type="Proteomes" id="UP000326939">
    <property type="component" value="Chromosome 6"/>
</dbReference>
<feature type="domain" description="Plastocyanin-like" evidence="3">
    <location>
        <begin position="157"/>
        <end position="204"/>
    </location>
</feature>
<dbReference type="InterPro" id="IPR034288">
    <property type="entry name" value="CuRO_1_LCC"/>
</dbReference>
<feature type="domain" description="Plastocyanin-like" evidence="4">
    <location>
        <begin position="31"/>
        <end position="145"/>
    </location>
</feature>
<dbReference type="Pfam" id="PF00394">
    <property type="entry name" value="Cu-oxidase"/>
    <property type="match status" value="1"/>
</dbReference>
<proteinExistence type="inferred from homology"/>
<dbReference type="AlphaFoldDB" id="A0A5N5MAF2"/>
<comment type="caution">
    <text evidence="5">The sequence shown here is derived from an EMBL/GenBank/DDBJ whole genome shotgun (WGS) entry which is preliminary data.</text>
</comment>
<evidence type="ECO:0000313" key="5">
    <source>
        <dbReference type="EMBL" id="KAB5552125.1"/>
    </source>
</evidence>
<dbReference type="PANTHER" id="PTHR11709:SF9">
    <property type="entry name" value="LACCASE-7"/>
    <property type="match status" value="1"/>
</dbReference>
<dbReference type="PANTHER" id="PTHR11709">
    <property type="entry name" value="MULTI-COPPER OXIDASE"/>
    <property type="match status" value="1"/>
</dbReference>
<organism evidence="5 6">
    <name type="scientific">Salix brachista</name>
    <dbReference type="NCBI Taxonomy" id="2182728"/>
    <lineage>
        <taxon>Eukaryota</taxon>
        <taxon>Viridiplantae</taxon>
        <taxon>Streptophyta</taxon>
        <taxon>Embryophyta</taxon>
        <taxon>Tracheophyta</taxon>
        <taxon>Spermatophyta</taxon>
        <taxon>Magnoliopsida</taxon>
        <taxon>eudicotyledons</taxon>
        <taxon>Gunneridae</taxon>
        <taxon>Pentapetalae</taxon>
        <taxon>rosids</taxon>
        <taxon>fabids</taxon>
        <taxon>Malpighiales</taxon>
        <taxon>Salicaceae</taxon>
        <taxon>Saliceae</taxon>
        <taxon>Salix</taxon>
    </lineage>
</organism>
<dbReference type="Gene3D" id="2.60.40.420">
    <property type="entry name" value="Cupredoxins - blue copper proteins"/>
    <property type="match status" value="1"/>
</dbReference>
<evidence type="ECO:0000256" key="1">
    <source>
        <dbReference type="ARBA" id="ARBA00010609"/>
    </source>
</evidence>
<feature type="chain" id="PRO_5024302194" description="Plastocyanin-like domain-containing protein" evidence="2">
    <location>
        <begin position="23"/>
        <end position="293"/>
    </location>
</feature>
<dbReference type="CDD" id="cd13849">
    <property type="entry name" value="CuRO_1_LCC_plant"/>
    <property type="match status" value="1"/>
</dbReference>
<keyword evidence="2" id="KW-0732">Signal</keyword>
<dbReference type="InterPro" id="IPR001117">
    <property type="entry name" value="Cu-oxidase_2nd"/>
</dbReference>
<dbReference type="GO" id="GO:0005507">
    <property type="term" value="F:copper ion binding"/>
    <property type="evidence" value="ECO:0007669"/>
    <property type="project" value="InterPro"/>
</dbReference>
<reference evidence="6" key="1">
    <citation type="journal article" date="2019" name="Gigascience">
        <title>De novo genome assembly of the endangered Acer yangbiense, a plant species with extremely small populations endemic to Yunnan Province, China.</title>
        <authorList>
            <person name="Yang J."/>
            <person name="Wariss H.M."/>
            <person name="Tao L."/>
            <person name="Zhang R."/>
            <person name="Yun Q."/>
            <person name="Hollingsworth P."/>
            <person name="Dao Z."/>
            <person name="Luo G."/>
            <person name="Guo H."/>
            <person name="Ma Y."/>
            <person name="Sun W."/>
        </authorList>
    </citation>
    <scope>NUCLEOTIDE SEQUENCE [LARGE SCALE GENOMIC DNA]</scope>
    <source>
        <strain evidence="6">cv. br00</strain>
    </source>
</reference>
<gene>
    <name evidence="5" type="ORF">DKX38_009436</name>
</gene>
<evidence type="ECO:0008006" key="7">
    <source>
        <dbReference type="Google" id="ProtNLM"/>
    </source>
</evidence>
<feature type="signal peptide" evidence="2">
    <location>
        <begin position="1"/>
        <end position="22"/>
    </location>
</feature>
<sequence length="293" mass="31979">MLRLLFCLACALILVASSVASAAIVEHSFHVKNLTVRRLCSEQVITAVNGSLPGPTLRVREGDTLVVHVFNKSPYNMTLHWHGVFQLLSAWADGPGMITQCPIPPGGKYTYKFKLLKQEGTLWWHAHVGWLRATVYGALIIRPRSGHPYPFPKPDKEVPILLGEWWNANVVDVETQALATGAQPNNSDAFTINGLPGDLYPCSQNSKQSYVIISSVIMDIRDMNIIGAPTTASPIMPLMPAFNDTPTAHKFFTTITGLADVHLPLGLATAFVVENGPTKESTLPPPPPDLPRC</sequence>
<dbReference type="InterPro" id="IPR045087">
    <property type="entry name" value="Cu-oxidase_fam"/>
</dbReference>
<protein>
    <recommendedName>
        <fullName evidence="7">Plastocyanin-like domain-containing protein</fullName>
    </recommendedName>
</protein>
<dbReference type="Pfam" id="PF07732">
    <property type="entry name" value="Cu-oxidase_3"/>
    <property type="match status" value="1"/>
</dbReference>
<evidence type="ECO:0000256" key="2">
    <source>
        <dbReference type="SAM" id="SignalP"/>
    </source>
</evidence>
<evidence type="ECO:0000259" key="3">
    <source>
        <dbReference type="Pfam" id="PF00394"/>
    </source>
</evidence>
<dbReference type="InterPro" id="IPR008972">
    <property type="entry name" value="Cupredoxin"/>
</dbReference>
<comment type="similarity">
    <text evidence="1">Belongs to the multicopper oxidase family.</text>
</comment>
<evidence type="ECO:0000313" key="6">
    <source>
        <dbReference type="Proteomes" id="UP000326939"/>
    </source>
</evidence>
<dbReference type="InterPro" id="IPR011707">
    <property type="entry name" value="Cu-oxidase-like_N"/>
</dbReference>
<dbReference type="EMBL" id="VDCV01000006">
    <property type="protein sequence ID" value="KAB5552125.1"/>
    <property type="molecule type" value="Genomic_DNA"/>
</dbReference>